<dbReference type="InterPro" id="IPR028896">
    <property type="entry name" value="GcvT/YgfZ/DmdA"/>
</dbReference>
<comment type="catalytic activity">
    <reaction evidence="6 7">
        <text>N(6)-[(R)-S(8)-aminomethyldihydrolipoyl]-L-lysyl-[protein] + (6S)-5,6,7,8-tetrahydrofolate = N(6)-[(R)-dihydrolipoyl]-L-lysyl-[protein] + (6R)-5,10-methylene-5,6,7,8-tetrahydrofolate + NH4(+)</text>
        <dbReference type="Rhea" id="RHEA:16945"/>
        <dbReference type="Rhea" id="RHEA-COMP:10475"/>
        <dbReference type="Rhea" id="RHEA-COMP:10492"/>
        <dbReference type="ChEBI" id="CHEBI:15636"/>
        <dbReference type="ChEBI" id="CHEBI:28938"/>
        <dbReference type="ChEBI" id="CHEBI:57453"/>
        <dbReference type="ChEBI" id="CHEBI:83100"/>
        <dbReference type="ChEBI" id="CHEBI:83143"/>
        <dbReference type="EC" id="2.1.2.10"/>
    </reaction>
</comment>
<dbReference type="RefSeq" id="WP_145281455.1">
    <property type="nucleotide sequence ID" value="NZ_CP036291.1"/>
</dbReference>
<dbReference type="InterPro" id="IPR006223">
    <property type="entry name" value="GcvT"/>
</dbReference>
<dbReference type="AlphaFoldDB" id="A0A518D7N6"/>
<dbReference type="InterPro" id="IPR027266">
    <property type="entry name" value="TrmE/GcvT-like"/>
</dbReference>
<keyword evidence="4 7" id="KW-0808">Transferase</keyword>
<dbReference type="Gene3D" id="3.30.1360.120">
    <property type="entry name" value="Probable tRNA modification gtpase trme, domain 1"/>
    <property type="match status" value="1"/>
</dbReference>
<organism evidence="11 12">
    <name type="scientific">Pirellulimonas nuda</name>
    <dbReference type="NCBI Taxonomy" id="2528009"/>
    <lineage>
        <taxon>Bacteria</taxon>
        <taxon>Pseudomonadati</taxon>
        <taxon>Planctomycetota</taxon>
        <taxon>Planctomycetia</taxon>
        <taxon>Pirellulales</taxon>
        <taxon>Lacipirellulaceae</taxon>
        <taxon>Pirellulimonas</taxon>
    </lineage>
</organism>
<comment type="subunit">
    <text evidence="7">The glycine cleavage system is composed of four proteins: P, T, L and H.</text>
</comment>
<dbReference type="Gene3D" id="4.10.1250.10">
    <property type="entry name" value="Aminomethyltransferase fragment"/>
    <property type="match status" value="1"/>
</dbReference>
<keyword evidence="3 7" id="KW-0032">Aminotransferase</keyword>
<dbReference type="PANTHER" id="PTHR43757:SF2">
    <property type="entry name" value="AMINOMETHYLTRANSFERASE, MITOCHONDRIAL"/>
    <property type="match status" value="1"/>
</dbReference>
<evidence type="ECO:0000256" key="4">
    <source>
        <dbReference type="ARBA" id="ARBA00022679"/>
    </source>
</evidence>
<keyword evidence="12" id="KW-1185">Reference proteome</keyword>
<dbReference type="GO" id="GO:0004047">
    <property type="term" value="F:aminomethyltransferase activity"/>
    <property type="evidence" value="ECO:0007669"/>
    <property type="project" value="UniProtKB-UniRule"/>
</dbReference>
<gene>
    <name evidence="7 11" type="primary">gcvT</name>
    <name evidence="11" type="ORF">Pla175_08550</name>
</gene>
<comment type="similarity">
    <text evidence="1 7">Belongs to the GcvT family.</text>
</comment>
<reference evidence="11 12" key="1">
    <citation type="submission" date="2019-02" db="EMBL/GenBank/DDBJ databases">
        <title>Deep-cultivation of Planctomycetes and their phenomic and genomic characterization uncovers novel biology.</title>
        <authorList>
            <person name="Wiegand S."/>
            <person name="Jogler M."/>
            <person name="Boedeker C."/>
            <person name="Pinto D."/>
            <person name="Vollmers J."/>
            <person name="Rivas-Marin E."/>
            <person name="Kohn T."/>
            <person name="Peeters S.H."/>
            <person name="Heuer A."/>
            <person name="Rast P."/>
            <person name="Oberbeckmann S."/>
            <person name="Bunk B."/>
            <person name="Jeske O."/>
            <person name="Meyerdierks A."/>
            <person name="Storesund J.E."/>
            <person name="Kallscheuer N."/>
            <person name="Luecker S."/>
            <person name="Lage O.M."/>
            <person name="Pohl T."/>
            <person name="Merkel B.J."/>
            <person name="Hornburger P."/>
            <person name="Mueller R.-W."/>
            <person name="Bruemmer F."/>
            <person name="Labrenz M."/>
            <person name="Spormann A.M."/>
            <person name="Op den Camp H."/>
            <person name="Overmann J."/>
            <person name="Amann R."/>
            <person name="Jetten M.S.M."/>
            <person name="Mascher T."/>
            <person name="Medema M.H."/>
            <person name="Devos D.P."/>
            <person name="Kaster A.-K."/>
            <person name="Ovreas L."/>
            <person name="Rohde M."/>
            <person name="Galperin M.Y."/>
            <person name="Jogler C."/>
        </authorList>
    </citation>
    <scope>NUCLEOTIDE SEQUENCE [LARGE SCALE GENOMIC DNA]</scope>
    <source>
        <strain evidence="11 12">Pla175</strain>
    </source>
</reference>
<evidence type="ECO:0000256" key="5">
    <source>
        <dbReference type="ARBA" id="ARBA00031395"/>
    </source>
</evidence>
<dbReference type="GO" id="GO:0008483">
    <property type="term" value="F:transaminase activity"/>
    <property type="evidence" value="ECO:0007669"/>
    <property type="project" value="UniProtKB-KW"/>
</dbReference>
<dbReference type="GO" id="GO:0019464">
    <property type="term" value="P:glycine decarboxylation via glycine cleavage system"/>
    <property type="evidence" value="ECO:0007669"/>
    <property type="project" value="UniProtKB-UniRule"/>
</dbReference>
<dbReference type="InterPro" id="IPR029043">
    <property type="entry name" value="GcvT/YgfZ_C"/>
</dbReference>
<name>A0A518D7N6_9BACT</name>
<dbReference type="InterPro" id="IPR013977">
    <property type="entry name" value="GcvT_C"/>
</dbReference>
<feature type="binding site" evidence="8">
    <location>
        <position position="210"/>
    </location>
    <ligand>
        <name>substrate</name>
    </ligand>
</feature>
<dbReference type="EC" id="2.1.2.10" evidence="2 7"/>
<comment type="function">
    <text evidence="7">The glycine cleavage system catalyzes the degradation of glycine.</text>
</comment>
<dbReference type="KEGG" id="pnd:Pla175_08550"/>
<protein>
    <recommendedName>
        <fullName evidence="2 7">Aminomethyltransferase</fullName>
        <ecNumber evidence="2 7">2.1.2.10</ecNumber>
    </recommendedName>
    <alternativeName>
        <fullName evidence="5 7">Glycine cleavage system T protein</fullName>
    </alternativeName>
</protein>
<dbReference type="Gene3D" id="3.30.70.1400">
    <property type="entry name" value="Aminomethyltransferase beta-barrel domains"/>
    <property type="match status" value="1"/>
</dbReference>
<evidence type="ECO:0000259" key="9">
    <source>
        <dbReference type="Pfam" id="PF01571"/>
    </source>
</evidence>
<dbReference type="Proteomes" id="UP000317429">
    <property type="component" value="Chromosome"/>
</dbReference>
<dbReference type="SUPFAM" id="SSF101790">
    <property type="entry name" value="Aminomethyltransferase beta-barrel domain"/>
    <property type="match status" value="1"/>
</dbReference>
<feature type="domain" description="GCVT N-terminal" evidence="9">
    <location>
        <begin position="9"/>
        <end position="276"/>
    </location>
</feature>
<dbReference type="Pfam" id="PF01571">
    <property type="entry name" value="GCV_T"/>
    <property type="match status" value="1"/>
</dbReference>
<evidence type="ECO:0000256" key="2">
    <source>
        <dbReference type="ARBA" id="ARBA00012616"/>
    </source>
</evidence>
<evidence type="ECO:0000256" key="1">
    <source>
        <dbReference type="ARBA" id="ARBA00008609"/>
    </source>
</evidence>
<dbReference type="FunFam" id="2.40.30.110:FF:000003">
    <property type="entry name" value="Aminomethyltransferase"/>
    <property type="match status" value="1"/>
</dbReference>
<evidence type="ECO:0000256" key="8">
    <source>
        <dbReference type="PIRSR" id="PIRSR006487-1"/>
    </source>
</evidence>
<sequence>MSTLARTPLHDWHSANNGRMVDFAGWSMPVQYGSIVAEHHATRRAAGLFDISHMGRIDIHGEGAQDLLECLLTRRVSDMRPGQIRYSLMCNAEGGVLDDVLAYRASEEGAPGGGSPLFQGPMHLVVNAGNRAKLIDWITDRQVEFAARIEDLTTQTAMIAVQGPKAIGIVQAMADRPIDGLKNYTGMAAKVDGVDCYASRTGYTGEDGVELICASPEAPALWEKLHAAVVAAGGSAVGLAARDTLRLEAAMPLFGHELSEEITPSQAGLGFAVNLKGREFIGSEAIAQSGEEAHPTRVGLVLDGKRSPRQGYPVMAGDAQVGVVTSGGYSPTLDRPIAMAYVGPTMHAVGTGLEVDLRGQRLHATVVELPFYRRPSSSK</sequence>
<evidence type="ECO:0000256" key="3">
    <source>
        <dbReference type="ARBA" id="ARBA00022576"/>
    </source>
</evidence>
<dbReference type="EMBL" id="CP036291">
    <property type="protein sequence ID" value="QDU87493.1"/>
    <property type="molecule type" value="Genomic_DNA"/>
</dbReference>
<dbReference type="OrthoDB" id="9774591at2"/>
<proteinExistence type="inferred from homology"/>
<accession>A0A518D7N6</accession>
<dbReference type="NCBIfam" id="TIGR00528">
    <property type="entry name" value="gcvT"/>
    <property type="match status" value="1"/>
</dbReference>
<dbReference type="Gene3D" id="2.40.30.110">
    <property type="entry name" value="Aminomethyltransferase beta-barrel domains"/>
    <property type="match status" value="1"/>
</dbReference>
<evidence type="ECO:0000256" key="7">
    <source>
        <dbReference type="HAMAP-Rule" id="MF_00259"/>
    </source>
</evidence>
<dbReference type="GO" id="GO:0005960">
    <property type="term" value="C:glycine cleavage complex"/>
    <property type="evidence" value="ECO:0007669"/>
    <property type="project" value="InterPro"/>
</dbReference>
<dbReference type="Pfam" id="PF08669">
    <property type="entry name" value="GCV_T_C"/>
    <property type="match status" value="1"/>
</dbReference>
<dbReference type="PANTHER" id="PTHR43757">
    <property type="entry name" value="AMINOMETHYLTRANSFERASE"/>
    <property type="match status" value="1"/>
</dbReference>
<dbReference type="PIRSF" id="PIRSF006487">
    <property type="entry name" value="GcvT"/>
    <property type="match status" value="1"/>
</dbReference>
<dbReference type="InterPro" id="IPR022903">
    <property type="entry name" value="GcvT_bac"/>
</dbReference>
<evidence type="ECO:0000313" key="11">
    <source>
        <dbReference type="EMBL" id="QDU87493.1"/>
    </source>
</evidence>
<evidence type="ECO:0000256" key="6">
    <source>
        <dbReference type="ARBA" id="ARBA00047665"/>
    </source>
</evidence>
<dbReference type="SUPFAM" id="SSF103025">
    <property type="entry name" value="Folate-binding domain"/>
    <property type="match status" value="1"/>
</dbReference>
<dbReference type="NCBIfam" id="NF001567">
    <property type="entry name" value="PRK00389.1"/>
    <property type="match status" value="1"/>
</dbReference>
<evidence type="ECO:0000259" key="10">
    <source>
        <dbReference type="Pfam" id="PF08669"/>
    </source>
</evidence>
<dbReference type="GO" id="GO:0005829">
    <property type="term" value="C:cytosol"/>
    <property type="evidence" value="ECO:0007669"/>
    <property type="project" value="TreeGrafter"/>
</dbReference>
<feature type="domain" description="Aminomethyltransferase C-terminal" evidence="10">
    <location>
        <begin position="297"/>
        <end position="372"/>
    </location>
</feature>
<dbReference type="InterPro" id="IPR006222">
    <property type="entry name" value="GCVT_N"/>
</dbReference>
<evidence type="ECO:0000313" key="12">
    <source>
        <dbReference type="Proteomes" id="UP000317429"/>
    </source>
</evidence>
<dbReference type="HAMAP" id="MF_00259">
    <property type="entry name" value="GcvT"/>
    <property type="match status" value="1"/>
</dbReference>